<reference evidence="10 11" key="1">
    <citation type="submission" date="2015-12" db="EMBL/GenBank/DDBJ databases">
        <title>Nitrous oxide reduction kinetics distinguish bacteria harboring typical versus atypical NosZ.</title>
        <authorList>
            <person name="Yoon S."/>
            <person name="Nissen S."/>
            <person name="Park D."/>
            <person name="Sanford R.A."/>
            <person name="Loeffler F.E."/>
        </authorList>
    </citation>
    <scope>NUCLEOTIDE SEQUENCE [LARGE SCALE GENOMIC DNA]</scope>
    <source>
        <strain evidence="10 11">ATCC BAA-841</strain>
    </source>
</reference>
<accession>A0A133XHU5</accession>
<comment type="similarity">
    <text evidence="2">Belongs to the glycosyltransferase 41 family. O-GlcNAc transferase subfamily.</text>
</comment>
<dbReference type="InterPro" id="IPR029489">
    <property type="entry name" value="OGT/SEC/SPY_C"/>
</dbReference>
<keyword evidence="11" id="KW-1185">Reference proteome</keyword>
<evidence type="ECO:0000256" key="4">
    <source>
        <dbReference type="ARBA" id="ARBA00022676"/>
    </source>
</evidence>
<dbReference type="Gene3D" id="3.40.50.2000">
    <property type="entry name" value="Glycogen Phosphorylase B"/>
    <property type="match status" value="1"/>
</dbReference>
<dbReference type="InterPro" id="IPR051939">
    <property type="entry name" value="Glycosyltr_41/O-GlcNAc_trsf"/>
</dbReference>
<feature type="domain" description="O-GlcNAc transferase C-terminal" evidence="9">
    <location>
        <begin position="184"/>
        <end position="317"/>
    </location>
</feature>
<dbReference type="PROSITE" id="PS50005">
    <property type="entry name" value="TPR"/>
    <property type="match status" value="3"/>
</dbReference>
<evidence type="ECO:0000256" key="1">
    <source>
        <dbReference type="ARBA" id="ARBA00004922"/>
    </source>
</evidence>
<evidence type="ECO:0000256" key="8">
    <source>
        <dbReference type="PROSITE-ProRule" id="PRU00339"/>
    </source>
</evidence>
<evidence type="ECO:0000256" key="3">
    <source>
        <dbReference type="ARBA" id="ARBA00011970"/>
    </source>
</evidence>
<evidence type="ECO:0000259" key="9">
    <source>
        <dbReference type="Pfam" id="PF13844"/>
    </source>
</evidence>
<dbReference type="PANTHER" id="PTHR44835">
    <property type="entry name" value="UDP-N-ACETYLGLUCOSAMINE--PEPTIDE N-ACETYLGLUCOSAMINYLTRANSFERASE SPINDLY-RELATED"/>
    <property type="match status" value="1"/>
</dbReference>
<dbReference type="Pfam" id="PF13424">
    <property type="entry name" value="TPR_12"/>
    <property type="match status" value="1"/>
</dbReference>
<evidence type="ECO:0000256" key="7">
    <source>
        <dbReference type="ARBA" id="ARBA00022803"/>
    </source>
</evidence>
<dbReference type="SUPFAM" id="SSF53756">
    <property type="entry name" value="UDP-Glycosyltransferase/glycogen phosphorylase"/>
    <property type="match status" value="1"/>
</dbReference>
<keyword evidence="5" id="KW-0808">Transferase</keyword>
<keyword evidence="7 8" id="KW-0802">TPR repeat</keyword>
<dbReference type="Gene3D" id="1.25.40.10">
    <property type="entry name" value="Tetratricopeptide repeat domain"/>
    <property type="match status" value="1"/>
</dbReference>
<comment type="caution">
    <text evidence="10">The sequence shown here is derived from an EMBL/GenBank/DDBJ whole genome shotgun (WGS) entry which is preliminary data.</text>
</comment>
<gene>
    <name evidence="10" type="ORF">AT959_14080</name>
</gene>
<feature type="repeat" description="TPR" evidence="8">
    <location>
        <begin position="42"/>
        <end position="75"/>
    </location>
</feature>
<dbReference type="Proteomes" id="UP000070186">
    <property type="component" value="Unassembled WGS sequence"/>
</dbReference>
<dbReference type="EMBL" id="LODL01000021">
    <property type="protein sequence ID" value="KXB30456.1"/>
    <property type="molecule type" value="Genomic_DNA"/>
</dbReference>
<feature type="domain" description="O-GlcNAc transferase C-terminal" evidence="9">
    <location>
        <begin position="367"/>
        <end position="537"/>
    </location>
</feature>
<dbReference type="PANTHER" id="PTHR44835:SF1">
    <property type="entry name" value="PROTEIN O-GLCNAC TRANSFERASE"/>
    <property type="match status" value="1"/>
</dbReference>
<dbReference type="InterPro" id="IPR011990">
    <property type="entry name" value="TPR-like_helical_dom_sf"/>
</dbReference>
<proteinExistence type="inferred from homology"/>
<dbReference type="STRING" id="281362.AT959_14080"/>
<sequence>MDLNPESAELWAKLGIALVQCGNTLPAIDALEKAHTLGVPDDWIYEHMGLLFTTRGQMEIARENLEMAVERHPENLNAWNTLIVVYTKLGQSEKARQAAEHVLAINPNHVNALLNLGSWFGDQARNDEALEQYRKALAVNPKSATAYINSLWVLVHSSEASAQDVLSLAQEFDRNLCSAHWREPNFAARDKSPGRKLRIGWLTSDFRTHPVAAFVLPFLNKLDRTKLESVVYYNSQAADEITARCRAAVDQWRDVLAIGDEALANLIESDEIDILVDLNGNTEGNRLLVVACKPAPIVVTWLGFPGTSGMSAVDYIFVPPDPVLTEGSWCSETPWPLPDCYGVRTGIPDVPIMPGLPAERSRKPFTFGCLNNFRKVSQLAIKLWSEILNRVPDSRLVVVARGGTEGGLVSYIHDQFARYGVAPERLEIRGIQPQLEYFNSYNDIDLGLDPFPFNGGTTGYDSIWMGVPYITWPGDMLVSRMGKAILENVGLNELVADSAEAYVSKAVALANERERLKRMRAGLREKMQGSPLMDAPRLARGLESAFGEMWQRWVASTKAADA</sequence>
<protein>
    <recommendedName>
        <fullName evidence="3">protein O-GlcNAc transferase</fullName>
        <ecNumber evidence="3">2.4.1.255</ecNumber>
    </recommendedName>
</protein>
<dbReference type="InterPro" id="IPR019734">
    <property type="entry name" value="TPR_rpt"/>
</dbReference>
<dbReference type="GO" id="GO:0097363">
    <property type="term" value="F:protein O-acetylglucosaminyltransferase activity"/>
    <property type="evidence" value="ECO:0007669"/>
    <property type="project" value="UniProtKB-EC"/>
</dbReference>
<organism evidence="10 11">
    <name type="scientific">Dechloromonas denitrificans</name>
    <dbReference type="NCBI Taxonomy" id="281362"/>
    <lineage>
        <taxon>Bacteria</taxon>
        <taxon>Pseudomonadati</taxon>
        <taxon>Pseudomonadota</taxon>
        <taxon>Betaproteobacteria</taxon>
        <taxon>Rhodocyclales</taxon>
        <taxon>Azonexaceae</taxon>
        <taxon>Dechloromonas</taxon>
    </lineage>
</organism>
<dbReference type="SMART" id="SM00028">
    <property type="entry name" value="TPR"/>
    <property type="match status" value="4"/>
</dbReference>
<dbReference type="Pfam" id="PF13844">
    <property type="entry name" value="Glyco_transf_41"/>
    <property type="match status" value="2"/>
</dbReference>
<name>A0A133XHU5_9RHOO</name>
<dbReference type="AlphaFoldDB" id="A0A133XHU5"/>
<comment type="pathway">
    <text evidence="1">Protein modification; protein glycosylation.</text>
</comment>
<keyword evidence="6" id="KW-0677">Repeat</keyword>
<dbReference type="SUPFAM" id="SSF48452">
    <property type="entry name" value="TPR-like"/>
    <property type="match status" value="1"/>
</dbReference>
<feature type="repeat" description="TPR" evidence="8">
    <location>
        <begin position="110"/>
        <end position="143"/>
    </location>
</feature>
<evidence type="ECO:0000313" key="11">
    <source>
        <dbReference type="Proteomes" id="UP000070186"/>
    </source>
</evidence>
<evidence type="ECO:0000256" key="6">
    <source>
        <dbReference type="ARBA" id="ARBA00022737"/>
    </source>
</evidence>
<evidence type="ECO:0000313" key="10">
    <source>
        <dbReference type="EMBL" id="KXB30456.1"/>
    </source>
</evidence>
<keyword evidence="4" id="KW-0328">Glycosyltransferase</keyword>
<evidence type="ECO:0000256" key="2">
    <source>
        <dbReference type="ARBA" id="ARBA00005386"/>
    </source>
</evidence>
<dbReference type="EC" id="2.4.1.255" evidence="3"/>
<feature type="repeat" description="TPR" evidence="8">
    <location>
        <begin position="76"/>
        <end position="109"/>
    </location>
</feature>
<dbReference type="Gene3D" id="3.40.50.11380">
    <property type="match status" value="1"/>
</dbReference>
<evidence type="ECO:0000256" key="5">
    <source>
        <dbReference type="ARBA" id="ARBA00022679"/>
    </source>
</evidence>